<proteinExistence type="inferred from homology"/>
<keyword evidence="6" id="KW-0472">Membrane</keyword>
<dbReference type="GO" id="GO:0005886">
    <property type="term" value="C:plasma membrane"/>
    <property type="evidence" value="ECO:0007669"/>
    <property type="project" value="UniProtKB-SubCell"/>
</dbReference>
<comment type="similarity">
    <text evidence="2">Belongs to the UPF0719 family.</text>
</comment>
<dbReference type="Proteomes" id="UP000467236">
    <property type="component" value="Chromosome"/>
</dbReference>
<keyword evidence="8" id="KW-1185">Reference proteome</keyword>
<comment type="subcellular location">
    <subcellularLocation>
        <location evidence="1">Cell membrane</location>
        <topology evidence="1">Multi-pass membrane protein</topology>
    </subcellularLocation>
</comment>
<gene>
    <name evidence="7" type="ORF">MSHI_19620</name>
</gene>
<accession>A0A7I7MPN7</accession>
<evidence type="ECO:0000256" key="1">
    <source>
        <dbReference type="ARBA" id="ARBA00004651"/>
    </source>
</evidence>
<dbReference type="AlphaFoldDB" id="A0A7I7MPN7"/>
<evidence type="ECO:0000313" key="8">
    <source>
        <dbReference type="Proteomes" id="UP000467236"/>
    </source>
</evidence>
<sequence>MHQASYQASYQAGVDFGTVNVTAILHGVLATVLYFLVGAAVLVAGFAMVNLLTPGDLRRLVFIERRPNAVVLASAMYAALAVVIIAAIYASSNQLGQGLIGVAVYGIIGVALQGVALVILETAVPGRFRDHIDAPQLHPAAFATAAMLLAVAGVIAAALS</sequence>
<evidence type="ECO:0000256" key="3">
    <source>
        <dbReference type="ARBA" id="ARBA00022475"/>
    </source>
</evidence>
<evidence type="ECO:0000256" key="5">
    <source>
        <dbReference type="ARBA" id="ARBA00022989"/>
    </source>
</evidence>
<keyword evidence="5" id="KW-1133">Transmembrane helix</keyword>
<dbReference type="KEGG" id="mshj:MSHI_19620"/>
<evidence type="ECO:0000256" key="4">
    <source>
        <dbReference type="ARBA" id="ARBA00022692"/>
    </source>
</evidence>
<organism evidence="7 8">
    <name type="scientific">Mycobacterium shinjukuense</name>
    <dbReference type="NCBI Taxonomy" id="398694"/>
    <lineage>
        <taxon>Bacteria</taxon>
        <taxon>Bacillati</taxon>
        <taxon>Actinomycetota</taxon>
        <taxon>Actinomycetes</taxon>
        <taxon>Mycobacteriales</taxon>
        <taxon>Mycobacteriaceae</taxon>
        <taxon>Mycobacterium</taxon>
    </lineage>
</organism>
<name>A0A7I7MPN7_9MYCO</name>
<dbReference type="InterPro" id="IPR007140">
    <property type="entry name" value="DUF350"/>
</dbReference>
<dbReference type="EMBL" id="AP022575">
    <property type="protein sequence ID" value="BBX74056.1"/>
    <property type="molecule type" value="Genomic_DNA"/>
</dbReference>
<evidence type="ECO:0000313" key="7">
    <source>
        <dbReference type="EMBL" id="BBX74056.1"/>
    </source>
</evidence>
<evidence type="ECO:0000256" key="2">
    <source>
        <dbReference type="ARBA" id="ARBA00005779"/>
    </source>
</evidence>
<dbReference type="RefSeq" id="WP_083047535.1">
    <property type="nucleotide sequence ID" value="NZ_AP022575.1"/>
</dbReference>
<dbReference type="Pfam" id="PF03994">
    <property type="entry name" value="DUF350"/>
    <property type="match status" value="1"/>
</dbReference>
<evidence type="ECO:0000256" key="6">
    <source>
        <dbReference type="ARBA" id="ARBA00023136"/>
    </source>
</evidence>
<keyword evidence="4 7" id="KW-0812">Transmembrane</keyword>
<keyword evidence="3" id="KW-1003">Cell membrane</keyword>
<protein>
    <submittedName>
        <fullName evidence="7">UPF0719 transmembrane protein</fullName>
    </submittedName>
</protein>
<reference evidence="7 8" key="1">
    <citation type="journal article" date="2019" name="Emerg. Microbes Infect.">
        <title>Comprehensive subspecies identification of 175 nontuberculous mycobacteria species based on 7547 genomic profiles.</title>
        <authorList>
            <person name="Matsumoto Y."/>
            <person name="Kinjo T."/>
            <person name="Motooka D."/>
            <person name="Nabeya D."/>
            <person name="Jung N."/>
            <person name="Uechi K."/>
            <person name="Horii T."/>
            <person name="Iida T."/>
            <person name="Fujita J."/>
            <person name="Nakamura S."/>
        </authorList>
    </citation>
    <scope>NUCLEOTIDE SEQUENCE [LARGE SCALE GENOMIC DNA]</scope>
    <source>
        <strain evidence="7 8">JCM 14233</strain>
    </source>
</reference>